<gene>
    <name evidence="2" type="ORF">PUND_00857</name>
</gene>
<keyword evidence="1" id="KW-0732">Signal</keyword>
<protein>
    <recommendedName>
        <fullName evidence="4">Orphan protein</fullName>
    </recommendedName>
</protein>
<dbReference type="EMBL" id="AHCF02000002">
    <property type="protein sequence ID" value="ERG62685.1"/>
    <property type="molecule type" value="Genomic_DNA"/>
</dbReference>
<dbReference type="Proteomes" id="UP000016534">
    <property type="component" value="Unassembled WGS sequence"/>
</dbReference>
<comment type="caution">
    <text evidence="2">The sequence shown here is derived from an EMBL/GenBank/DDBJ whole genome shotgun (WGS) entry which is preliminary data.</text>
</comment>
<feature type="chain" id="PRO_5045982406" description="Orphan protein" evidence="1">
    <location>
        <begin position="23"/>
        <end position="348"/>
    </location>
</feature>
<evidence type="ECO:0008006" key="4">
    <source>
        <dbReference type="Google" id="ProtNLM"/>
    </source>
</evidence>
<name>A0ABN0NMG2_9GAMM</name>
<reference evidence="2" key="1">
    <citation type="journal article" date="2012" name="J. Bacteriol.">
        <title>Genome sequences of type strains of seven species of the marine bacterium Pseudoalteromonas.</title>
        <authorList>
            <person name="Xie B.B."/>
            <person name="Shu Y.L."/>
            <person name="Qin Q.L."/>
            <person name="Rong J.C."/>
            <person name="Zhang X.Y."/>
            <person name="Chen X.L."/>
            <person name="Shi M."/>
            <person name="He H.L."/>
            <person name="Zhou B.C."/>
            <person name="Zhang Y.Z."/>
        </authorList>
    </citation>
    <scope>NUCLEOTIDE SEQUENCE [LARGE SCALE GENOMIC DNA]</scope>
    <source>
        <strain evidence="2">NCIMB 2128</strain>
    </source>
</reference>
<proteinExistence type="predicted"/>
<dbReference type="PROSITE" id="PS51257">
    <property type="entry name" value="PROKAR_LIPOPROTEIN"/>
    <property type="match status" value="1"/>
</dbReference>
<sequence>MNKTPIISLLFCLLLASCSKPADLFSSYEEAQSALISLNTALSAQKNPHSTGLSNEQLPFTDAYLARRHAIYQQLMQMKLTVAQTTQVNYLVIAERFPERYFAWPAHTDVLSNMLSIVKNDAQKKNIEQWLIFVQTQLKAAEKSNLKLNKIEHNYLKHYVQQAINSTDTPIELNESLSVLNNYLTQYKPRGSIGLSGLANGSQWYQSKLNYFANDVLSPLEWLSHIDSKFKSMQSQKQQTMVEASNVSQLTKLLLTDDSKIVGLDWSTGYTLLPQRANATQLEPADAQLYMAMMETDLGVHYHAWTLSQARLNLLKRLNISEEDARILVEDILFYPGQSFSFAPQLLN</sequence>
<reference evidence="2" key="2">
    <citation type="submission" date="2013-04" db="EMBL/GenBank/DDBJ databases">
        <title>Genome sequence of Pseudoalteromonas undina.</title>
        <authorList>
            <person name="Xie B.-B."/>
            <person name="Rong J.-C."/>
            <person name="Qin Q.-L."/>
            <person name="Shu Y.-L."/>
            <person name="Zhang Y.-Z."/>
        </authorList>
    </citation>
    <scope>NUCLEOTIDE SEQUENCE</scope>
    <source>
        <strain evidence="2">NCIMB 2128</strain>
    </source>
</reference>
<keyword evidence="3" id="KW-1185">Reference proteome</keyword>
<evidence type="ECO:0000313" key="2">
    <source>
        <dbReference type="EMBL" id="ERG62685.1"/>
    </source>
</evidence>
<accession>A0ABN0NMG2</accession>
<evidence type="ECO:0000313" key="3">
    <source>
        <dbReference type="Proteomes" id="UP000016534"/>
    </source>
</evidence>
<organism evidence="2 3">
    <name type="scientific">Pseudoalteromonas undina</name>
    <dbReference type="NCBI Taxonomy" id="43660"/>
    <lineage>
        <taxon>Bacteria</taxon>
        <taxon>Pseudomonadati</taxon>
        <taxon>Pseudomonadota</taxon>
        <taxon>Gammaproteobacteria</taxon>
        <taxon>Alteromonadales</taxon>
        <taxon>Pseudoalteromonadaceae</taxon>
        <taxon>Pseudoalteromonas</taxon>
    </lineage>
</organism>
<feature type="signal peptide" evidence="1">
    <location>
        <begin position="1"/>
        <end position="22"/>
    </location>
</feature>
<evidence type="ECO:0000256" key="1">
    <source>
        <dbReference type="SAM" id="SignalP"/>
    </source>
</evidence>